<evidence type="ECO:0000256" key="1">
    <source>
        <dbReference type="SAM" id="MobiDB-lite"/>
    </source>
</evidence>
<evidence type="ECO:0000313" key="2">
    <source>
        <dbReference type="EMBL" id="MPD00660.1"/>
    </source>
</evidence>
<sequence length="106" mass="11821">MTDQCLSSFPPHKHPCINEPFYPIITSSDFAKLRVSSGIHHSQHARRDTIITATITRTTALTTITTTNATTEHPTSTSSQDRHQQTPQQVAHRHTKHLAFSVPSSH</sequence>
<proteinExistence type="predicted"/>
<name>A0A5B7K134_PORTR</name>
<accession>A0A5B7K134</accession>
<reference evidence="2 3" key="1">
    <citation type="submission" date="2019-05" db="EMBL/GenBank/DDBJ databases">
        <title>Another draft genome of Portunus trituberculatus and its Hox gene families provides insights of decapod evolution.</title>
        <authorList>
            <person name="Jeong J.-H."/>
            <person name="Song I."/>
            <person name="Kim S."/>
            <person name="Choi T."/>
            <person name="Kim D."/>
            <person name="Ryu S."/>
            <person name="Kim W."/>
        </authorList>
    </citation>
    <scope>NUCLEOTIDE SEQUENCE [LARGE SCALE GENOMIC DNA]</scope>
    <source>
        <tissue evidence="2">Muscle</tissue>
    </source>
</reference>
<dbReference type="EMBL" id="VSRR010123816">
    <property type="protein sequence ID" value="MPD00660.1"/>
    <property type="molecule type" value="Genomic_DNA"/>
</dbReference>
<feature type="compositionally biased region" description="Low complexity" evidence="1">
    <location>
        <begin position="65"/>
        <end position="77"/>
    </location>
</feature>
<comment type="caution">
    <text evidence="2">The sequence shown here is derived from an EMBL/GenBank/DDBJ whole genome shotgun (WGS) entry which is preliminary data.</text>
</comment>
<dbReference type="Proteomes" id="UP000324222">
    <property type="component" value="Unassembled WGS sequence"/>
</dbReference>
<dbReference type="AlphaFoldDB" id="A0A5B7K134"/>
<evidence type="ECO:0000313" key="3">
    <source>
        <dbReference type="Proteomes" id="UP000324222"/>
    </source>
</evidence>
<organism evidence="2 3">
    <name type="scientific">Portunus trituberculatus</name>
    <name type="common">Swimming crab</name>
    <name type="synonym">Neptunus trituberculatus</name>
    <dbReference type="NCBI Taxonomy" id="210409"/>
    <lineage>
        <taxon>Eukaryota</taxon>
        <taxon>Metazoa</taxon>
        <taxon>Ecdysozoa</taxon>
        <taxon>Arthropoda</taxon>
        <taxon>Crustacea</taxon>
        <taxon>Multicrustacea</taxon>
        <taxon>Malacostraca</taxon>
        <taxon>Eumalacostraca</taxon>
        <taxon>Eucarida</taxon>
        <taxon>Decapoda</taxon>
        <taxon>Pleocyemata</taxon>
        <taxon>Brachyura</taxon>
        <taxon>Eubrachyura</taxon>
        <taxon>Portunoidea</taxon>
        <taxon>Portunidae</taxon>
        <taxon>Portuninae</taxon>
        <taxon>Portunus</taxon>
    </lineage>
</organism>
<gene>
    <name evidence="2" type="ORF">E2C01_096148</name>
</gene>
<feature type="region of interest" description="Disordered" evidence="1">
    <location>
        <begin position="65"/>
        <end position="106"/>
    </location>
</feature>
<keyword evidence="3" id="KW-1185">Reference proteome</keyword>
<protein>
    <submittedName>
        <fullName evidence="2">Uncharacterized protein</fullName>
    </submittedName>
</protein>